<evidence type="ECO:0000256" key="1">
    <source>
        <dbReference type="ARBA" id="ARBA00004141"/>
    </source>
</evidence>
<keyword evidence="4 6" id="KW-1133">Transmembrane helix</keyword>
<evidence type="ECO:0000313" key="8">
    <source>
        <dbReference type="Proteomes" id="UP001652740"/>
    </source>
</evidence>
<feature type="transmembrane region" description="Helical" evidence="6">
    <location>
        <begin position="355"/>
        <end position="381"/>
    </location>
</feature>
<dbReference type="InterPro" id="IPR036259">
    <property type="entry name" value="MFS_trans_sf"/>
</dbReference>
<protein>
    <submittedName>
        <fullName evidence="9">Synaptic vesicle 2-related protein-like isoform X1</fullName>
    </submittedName>
</protein>
<feature type="transmembrane region" description="Helical" evidence="6">
    <location>
        <begin position="24"/>
        <end position="46"/>
    </location>
</feature>
<keyword evidence="5 6" id="KW-0472">Membrane</keyword>
<feature type="transmembrane region" description="Helical" evidence="6">
    <location>
        <begin position="288"/>
        <end position="311"/>
    </location>
</feature>
<comment type="subcellular location">
    <subcellularLocation>
        <location evidence="1">Membrane</location>
        <topology evidence="1">Multi-pass membrane protein</topology>
    </subcellularLocation>
</comment>
<feature type="transmembrane region" description="Helical" evidence="6">
    <location>
        <begin position="443"/>
        <end position="463"/>
    </location>
</feature>
<feature type="transmembrane region" description="Helical" evidence="6">
    <location>
        <begin position="415"/>
        <end position="436"/>
    </location>
</feature>
<dbReference type="InterPro" id="IPR020846">
    <property type="entry name" value="MFS_dom"/>
</dbReference>
<dbReference type="PANTHER" id="PTHR23511">
    <property type="entry name" value="SYNAPTIC VESICLE GLYCOPROTEIN 2"/>
    <property type="match status" value="1"/>
</dbReference>
<feature type="transmembrane region" description="Helical" evidence="6">
    <location>
        <begin position="66"/>
        <end position="87"/>
    </location>
</feature>
<dbReference type="SUPFAM" id="SSF103473">
    <property type="entry name" value="MFS general substrate transporter"/>
    <property type="match status" value="1"/>
</dbReference>
<sequence>MISENVNSEKVPFEVAIDKTGFGLYSYILAALTGLVIVSYGCIGYGSTIIVPSSACELNTTSAQQGLLVSAPIIGAIIGAILWGYVADRHGRRSMLLVSLLSSSAINAVASLSVNWIMLLILQFIATLSSSGQYTISMTILCESVPMAKRNTVLLLVTSIFLMAQGIMAALAMPVIPLTFSYHLSSLGIYWNSWRTLILVYSIPSLVCAAWLMFMQESPKYTLAQGDEERTIQILRLIHRINNRNTNEELQGTTEHAAHLMVKGILQESLQVKTSTKNQILPLFKRPLVKYTLIMTILSVFHQVTAFGVWLPTIANKYVKLLQTGQGSDLTLCGIYNADIEIAEDADAVPCALNITALVIVLGVGALNSIINILISVIVVYTGRRNTVIVIAAFSGTSGTLINLVPNAIVSLVLFGIYLMAMMLIGLYTAISVALFPTNLRALAVSLTMTGVRIGSFASIQILKFLLVNNCEVGFYVYASILTLSAVVASFLPNDRLLMQQKEVSE</sequence>
<accession>A0ABM3N3I4</accession>
<evidence type="ECO:0000259" key="7">
    <source>
        <dbReference type="PROSITE" id="PS50850"/>
    </source>
</evidence>
<proteinExistence type="predicted"/>
<reference evidence="9" key="1">
    <citation type="submission" date="2025-08" db="UniProtKB">
        <authorList>
            <consortium name="RefSeq"/>
        </authorList>
    </citation>
    <scope>IDENTIFICATION</scope>
    <source>
        <tissue evidence="9">Whole larvae</tissue>
    </source>
</reference>
<feature type="transmembrane region" description="Helical" evidence="6">
    <location>
        <begin position="196"/>
        <end position="214"/>
    </location>
</feature>
<evidence type="ECO:0000256" key="3">
    <source>
        <dbReference type="ARBA" id="ARBA00022692"/>
    </source>
</evidence>
<feature type="transmembrane region" description="Helical" evidence="6">
    <location>
        <begin position="94"/>
        <end position="114"/>
    </location>
</feature>
<keyword evidence="2" id="KW-0813">Transport</keyword>
<name>A0ABM3N3I4_GALME</name>
<evidence type="ECO:0000256" key="6">
    <source>
        <dbReference type="SAM" id="Phobius"/>
    </source>
</evidence>
<evidence type="ECO:0000256" key="4">
    <source>
        <dbReference type="ARBA" id="ARBA00022989"/>
    </source>
</evidence>
<dbReference type="PROSITE" id="PS50850">
    <property type="entry name" value="MFS"/>
    <property type="match status" value="1"/>
</dbReference>
<evidence type="ECO:0000256" key="2">
    <source>
        <dbReference type="ARBA" id="ARBA00022448"/>
    </source>
</evidence>
<dbReference type="InterPro" id="IPR011701">
    <property type="entry name" value="MFS"/>
</dbReference>
<evidence type="ECO:0000256" key="5">
    <source>
        <dbReference type="ARBA" id="ARBA00023136"/>
    </source>
</evidence>
<organism evidence="8 9">
    <name type="scientific">Galleria mellonella</name>
    <name type="common">Greater wax moth</name>
    <dbReference type="NCBI Taxonomy" id="7137"/>
    <lineage>
        <taxon>Eukaryota</taxon>
        <taxon>Metazoa</taxon>
        <taxon>Ecdysozoa</taxon>
        <taxon>Arthropoda</taxon>
        <taxon>Hexapoda</taxon>
        <taxon>Insecta</taxon>
        <taxon>Pterygota</taxon>
        <taxon>Neoptera</taxon>
        <taxon>Endopterygota</taxon>
        <taxon>Lepidoptera</taxon>
        <taxon>Glossata</taxon>
        <taxon>Ditrysia</taxon>
        <taxon>Pyraloidea</taxon>
        <taxon>Pyralidae</taxon>
        <taxon>Galleriinae</taxon>
        <taxon>Galleria</taxon>
    </lineage>
</organism>
<dbReference type="RefSeq" id="XP_052758130.1">
    <property type="nucleotide sequence ID" value="XM_052902170.1"/>
</dbReference>
<dbReference type="GeneID" id="113519071"/>
<feature type="transmembrane region" description="Helical" evidence="6">
    <location>
        <begin position="388"/>
        <end position="409"/>
    </location>
</feature>
<keyword evidence="3 6" id="KW-0812">Transmembrane</keyword>
<gene>
    <name evidence="9" type="primary">LOC113519071</name>
</gene>
<dbReference type="Gene3D" id="1.20.1250.20">
    <property type="entry name" value="MFS general substrate transporter like domains"/>
    <property type="match status" value="1"/>
</dbReference>
<dbReference type="PANTHER" id="PTHR23511:SF35">
    <property type="entry name" value="MAJOR FACILITATOR SUPERFAMILY (MFS) PROFILE DOMAIN-CONTAINING PROTEIN"/>
    <property type="match status" value="1"/>
</dbReference>
<dbReference type="Proteomes" id="UP001652740">
    <property type="component" value="Unplaced"/>
</dbReference>
<keyword evidence="8" id="KW-1185">Reference proteome</keyword>
<evidence type="ECO:0000313" key="9">
    <source>
        <dbReference type="RefSeq" id="XP_052758130.1"/>
    </source>
</evidence>
<dbReference type="Pfam" id="PF07690">
    <property type="entry name" value="MFS_1"/>
    <property type="match status" value="1"/>
</dbReference>
<feature type="transmembrane region" description="Helical" evidence="6">
    <location>
        <begin position="120"/>
        <end position="141"/>
    </location>
</feature>
<feature type="transmembrane region" description="Helical" evidence="6">
    <location>
        <begin position="153"/>
        <end position="176"/>
    </location>
</feature>
<feature type="domain" description="Major facilitator superfamily (MFS) profile" evidence="7">
    <location>
        <begin position="27"/>
        <end position="497"/>
    </location>
</feature>
<feature type="transmembrane region" description="Helical" evidence="6">
    <location>
        <begin position="475"/>
        <end position="492"/>
    </location>
</feature>